<proteinExistence type="predicted"/>
<name>A0A2T1M1Z4_9CHRO</name>
<organism evidence="1 2">
    <name type="scientific">Aphanothece hegewaldii CCALA 016</name>
    <dbReference type="NCBI Taxonomy" id="2107694"/>
    <lineage>
        <taxon>Bacteria</taxon>
        <taxon>Bacillati</taxon>
        <taxon>Cyanobacteriota</taxon>
        <taxon>Cyanophyceae</taxon>
        <taxon>Oscillatoriophycideae</taxon>
        <taxon>Chroococcales</taxon>
        <taxon>Aphanothecaceae</taxon>
        <taxon>Aphanothece</taxon>
    </lineage>
</organism>
<reference evidence="1 2" key="1">
    <citation type="submission" date="2018-03" db="EMBL/GenBank/DDBJ databases">
        <title>The ancient ancestry and fast evolution of plastids.</title>
        <authorList>
            <person name="Moore K.R."/>
            <person name="Magnabosco C."/>
            <person name="Momper L."/>
            <person name="Gold D.A."/>
            <person name="Bosak T."/>
            <person name="Fournier G.P."/>
        </authorList>
    </citation>
    <scope>NUCLEOTIDE SEQUENCE [LARGE SCALE GENOMIC DNA]</scope>
    <source>
        <strain evidence="1 2">CCALA 016</strain>
    </source>
</reference>
<evidence type="ECO:0000313" key="2">
    <source>
        <dbReference type="Proteomes" id="UP000239001"/>
    </source>
</evidence>
<accession>A0A2T1M1Z4</accession>
<gene>
    <name evidence="1" type="ORF">C7H19_04300</name>
</gene>
<dbReference type="AlphaFoldDB" id="A0A2T1M1Z4"/>
<reference evidence="1 2" key="2">
    <citation type="submission" date="2018-03" db="EMBL/GenBank/DDBJ databases">
        <authorList>
            <person name="Keele B.F."/>
        </authorList>
    </citation>
    <scope>NUCLEOTIDE SEQUENCE [LARGE SCALE GENOMIC DNA]</scope>
    <source>
        <strain evidence="1 2">CCALA 016</strain>
    </source>
</reference>
<keyword evidence="2" id="KW-1185">Reference proteome</keyword>
<dbReference type="Proteomes" id="UP000239001">
    <property type="component" value="Unassembled WGS sequence"/>
</dbReference>
<sequence>MLFNTQQHNHQKREGFLVSKLHRIWQKFTLYLVKVFFEDAEIRVWTTLDPEKNLQWHVYNYKTDRTGTFNSEVEAIEWIENSYKHLPNTNKKFWFIPGSSTLTVLNDQ</sequence>
<evidence type="ECO:0000313" key="1">
    <source>
        <dbReference type="EMBL" id="PSF38732.1"/>
    </source>
</evidence>
<comment type="caution">
    <text evidence="1">The sequence shown here is derived from an EMBL/GenBank/DDBJ whole genome shotgun (WGS) entry which is preliminary data.</text>
</comment>
<dbReference type="RefSeq" id="WP_106455654.1">
    <property type="nucleotide sequence ID" value="NZ_PXOH01000003.1"/>
</dbReference>
<protein>
    <submittedName>
        <fullName evidence="1">Uncharacterized protein</fullName>
    </submittedName>
</protein>
<dbReference type="EMBL" id="PXOH01000003">
    <property type="protein sequence ID" value="PSF38732.1"/>
    <property type="molecule type" value="Genomic_DNA"/>
</dbReference>